<accession>A0A517M7A8</accession>
<name>A0A517M7A8_9BACT</name>
<keyword evidence="1" id="KW-0677">Repeat</keyword>
<proteinExistence type="predicted"/>
<dbReference type="PANTHER" id="PTHR44858:SF1">
    <property type="entry name" value="UDP-N-ACETYLGLUCOSAMINE--PEPTIDE N-ACETYLGLUCOSAMINYLTRANSFERASE SPINDLY-RELATED"/>
    <property type="match status" value="1"/>
</dbReference>
<dbReference type="InterPro" id="IPR011990">
    <property type="entry name" value="TPR-like_helical_dom_sf"/>
</dbReference>
<keyword evidence="5" id="KW-1185">Reference proteome</keyword>
<dbReference type="KEGG" id="ruv:EC9_49860"/>
<evidence type="ECO:0000313" key="4">
    <source>
        <dbReference type="EMBL" id="QDS90770.1"/>
    </source>
</evidence>
<dbReference type="NCBIfam" id="NF047558">
    <property type="entry name" value="TPR_END_plus"/>
    <property type="match status" value="1"/>
</dbReference>
<dbReference type="RefSeq" id="WP_145348534.1">
    <property type="nucleotide sequence ID" value="NZ_CP036261.1"/>
</dbReference>
<dbReference type="EMBL" id="CP036261">
    <property type="protein sequence ID" value="QDS90770.1"/>
    <property type="molecule type" value="Genomic_DNA"/>
</dbReference>
<dbReference type="Proteomes" id="UP000319557">
    <property type="component" value="Chromosome"/>
</dbReference>
<evidence type="ECO:0000313" key="5">
    <source>
        <dbReference type="Proteomes" id="UP000319557"/>
    </source>
</evidence>
<dbReference type="PANTHER" id="PTHR44858">
    <property type="entry name" value="TETRATRICOPEPTIDE REPEAT PROTEIN 6"/>
    <property type="match status" value="1"/>
</dbReference>
<dbReference type="OrthoDB" id="264557at2"/>
<organism evidence="4 5">
    <name type="scientific">Rosistilla ulvae</name>
    <dbReference type="NCBI Taxonomy" id="1930277"/>
    <lineage>
        <taxon>Bacteria</taxon>
        <taxon>Pseudomonadati</taxon>
        <taxon>Planctomycetota</taxon>
        <taxon>Planctomycetia</taxon>
        <taxon>Pirellulales</taxon>
        <taxon>Pirellulaceae</taxon>
        <taxon>Rosistilla</taxon>
    </lineage>
</organism>
<gene>
    <name evidence="4" type="ORF">EC9_49860</name>
</gene>
<dbReference type="SUPFAM" id="SSF48452">
    <property type="entry name" value="TPR-like"/>
    <property type="match status" value="1"/>
</dbReference>
<dbReference type="AlphaFoldDB" id="A0A517M7A8"/>
<dbReference type="InterPro" id="IPR050498">
    <property type="entry name" value="Ycf3"/>
</dbReference>
<dbReference type="Gene3D" id="1.25.40.10">
    <property type="entry name" value="Tetratricopeptide repeat domain"/>
    <property type="match status" value="1"/>
</dbReference>
<reference evidence="4 5" key="1">
    <citation type="submission" date="2019-02" db="EMBL/GenBank/DDBJ databases">
        <title>Deep-cultivation of Planctomycetes and their phenomic and genomic characterization uncovers novel biology.</title>
        <authorList>
            <person name="Wiegand S."/>
            <person name="Jogler M."/>
            <person name="Boedeker C."/>
            <person name="Pinto D."/>
            <person name="Vollmers J."/>
            <person name="Rivas-Marin E."/>
            <person name="Kohn T."/>
            <person name="Peeters S.H."/>
            <person name="Heuer A."/>
            <person name="Rast P."/>
            <person name="Oberbeckmann S."/>
            <person name="Bunk B."/>
            <person name="Jeske O."/>
            <person name="Meyerdierks A."/>
            <person name="Storesund J.E."/>
            <person name="Kallscheuer N."/>
            <person name="Luecker S."/>
            <person name="Lage O.M."/>
            <person name="Pohl T."/>
            <person name="Merkel B.J."/>
            <person name="Hornburger P."/>
            <person name="Mueller R.-W."/>
            <person name="Bruemmer F."/>
            <person name="Labrenz M."/>
            <person name="Spormann A.M."/>
            <person name="Op den Camp H."/>
            <person name="Overmann J."/>
            <person name="Amann R."/>
            <person name="Jetten M.S.M."/>
            <person name="Mascher T."/>
            <person name="Medema M.H."/>
            <person name="Devos D.P."/>
            <person name="Kaster A.-K."/>
            <person name="Ovreas L."/>
            <person name="Rohde M."/>
            <person name="Galperin M.Y."/>
            <person name="Jogler C."/>
        </authorList>
    </citation>
    <scope>NUCLEOTIDE SEQUENCE [LARGE SCALE GENOMIC DNA]</scope>
    <source>
        <strain evidence="4 5">EC9</strain>
    </source>
</reference>
<evidence type="ECO:0000256" key="1">
    <source>
        <dbReference type="ARBA" id="ARBA00022737"/>
    </source>
</evidence>
<protein>
    <submittedName>
        <fullName evidence="4">Tetratricopeptide repeat protein</fullName>
    </submittedName>
</protein>
<dbReference type="SMART" id="SM00028">
    <property type="entry name" value="TPR"/>
    <property type="match status" value="3"/>
</dbReference>
<dbReference type="PROSITE" id="PS50005">
    <property type="entry name" value="TPR"/>
    <property type="match status" value="1"/>
</dbReference>
<sequence length="189" mass="21984">MSVNKLRYYQNYRNLRHAQGILELISCNDDLWGLDPELKRRMARRALEMLRGARPRGHRRAAWFYLRGRAWSMLGKYQRGIRDLRMAIKLDPHHIANYLAIAWCFKRTDRLQQSIVALNRAIAKAPHHPTVRYNQACYLSLVGQPQLAAMELSIALELKPQLRAKVVSESDFDPIRNHPAFESALQVIV</sequence>
<dbReference type="InterPro" id="IPR019734">
    <property type="entry name" value="TPR_rpt"/>
</dbReference>
<evidence type="ECO:0000256" key="3">
    <source>
        <dbReference type="PROSITE-ProRule" id="PRU00339"/>
    </source>
</evidence>
<feature type="repeat" description="TPR" evidence="3">
    <location>
        <begin position="61"/>
        <end position="94"/>
    </location>
</feature>
<keyword evidence="2 3" id="KW-0802">TPR repeat</keyword>
<evidence type="ECO:0000256" key="2">
    <source>
        <dbReference type="ARBA" id="ARBA00022803"/>
    </source>
</evidence>